<dbReference type="AlphaFoldDB" id="A0A1I8F458"/>
<reference evidence="2" key="1">
    <citation type="submission" date="2016-11" db="UniProtKB">
        <authorList>
            <consortium name="WormBaseParasite"/>
        </authorList>
    </citation>
    <scope>IDENTIFICATION</scope>
</reference>
<dbReference type="InterPro" id="IPR000648">
    <property type="entry name" value="Oxysterol-bd"/>
</dbReference>
<dbReference type="Gene3D" id="2.40.160.120">
    <property type="match status" value="1"/>
</dbReference>
<dbReference type="WBParaSite" id="maker-unitig_1854-snap-gene-0.1-mRNA-1">
    <property type="protein sequence ID" value="maker-unitig_1854-snap-gene-0.1-mRNA-1"/>
    <property type="gene ID" value="maker-unitig_1854-snap-gene-0.1"/>
</dbReference>
<dbReference type="PANTHER" id="PTHR10972:SF141">
    <property type="entry name" value="OXYSTEROL-BINDING PROTEIN"/>
    <property type="match status" value="1"/>
</dbReference>
<keyword evidence="1" id="KW-1185">Reference proteome</keyword>
<dbReference type="GO" id="GO:0032934">
    <property type="term" value="F:sterol binding"/>
    <property type="evidence" value="ECO:0007669"/>
    <property type="project" value="TreeGrafter"/>
</dbReference>
<name>A0A1I8F458_9PLAT</name>
<dbReference type="GO" id="GO:0016020">
    <property type="term" value="C:membrane"/>
    <property type="evidence" value="ECO:0007669"/>
    <property type="project" value="TreeGrafter"/>
</dbReference>
<sequence length="383" mass="41347">MSFIFTPQPAVDESSDMLHLSASDLPVLQHLRAASSLTAGSASGLIIMIRNRSVHQSASRGVFVVNVVSPQLSAPGPLSSVPLPRDAGGAAFPVPHAYDEGRPGGAGVGPRQRGRAQIGDLAPCCSSSNSAWISLERLCADLFILGEALPTGDVRRFHAFIRSCSCGLPTCRDPESRMVPVLECVSDQLYFTLAGRAPSPRKPYNPLIWRDFPCSWLLGDGSTPALHLLGHGEVYSIQLPSAYARSILTVPWVELGDSVVWISCAKSRFSASVIFHTKPFYGGKLHRISAEKFAAQLAAFACRVSGEWSGQLEFENPATAGSGAPSSAAYESPDCGLEDRQRNCGRYRRDHGLQFPVKYFIRDEEGDWIFKQPLQSGQATTVA</sequence>
<proteinExistence type="predicted"/>
<dbReference type="InterPro" id="IPR037239">
    <property type="entry name" value="OSBP_sf"/>
</dbReference>
<dbReference type="SUPFAM" id="SSF144000">
    <property type="entry name" value="Oxysterol-binding protein-like"/>
    <property type="match status" value="1"/>
</dbReference>
<dbReference type="PANTHER" id="PTHR10972">
    <property type="entry name" value="OXYSTEROL-BINDING PROTEIN-RELATED"/>
    <property type="match status" value="1"/>
</dbReference>
<protein>
    <submittedName>
        <fullName evidence="2">Triplex capsid protein 1</fullName>
    </submittedName>
</protein>
<organism evidence="1 2">
    <name type="scientific">Macrostomum lignano</name>
    <dbReference type="NCBI Taxonomy" id="282301"/>
    <lineage>
        <taxon>Eukaryota</taxon>
        <taxon>Metazoa</taxon>
        <taxon>Spiralia</taxon>
        <taxon>Lophotrochozoa</taxon>
        <taxon>Platyhelminthes</taxon>
        <taxon>Rhabditophora</taxon>
        <taxon>Macrostomorpha</taxon>
        <taxon>Macrostomida</taxon>
        <taxon>Macrostomidae</taxon>
        <taxon>Macrostomum</taxon>
    </lineage>
</organism>
<accession>A0A1I8F458</accession>
<evidence type="ECO:0000313" key="1">
    <source>
        <dbReference type="Proteomes" id="UP000095280"/>
    </source>
</evidence>
<dbReference type="Proteomes" id="UP000095280">
    <property type="component" value="Unplaced"/>
</dbReference>
<dbReference type="GO" id="GO:0005829">
    <property type="term" value="C:cytosol"/>
    <property type="evidence" value="ECO:0007669"/>
    <property type="project" value="TreeGrafter"/>
</dbReference>
<evidence type="ECO:0000313" key="2">
    <source>
        <dbReference type="WBParaSite" id="maker-unitig_1854-snap-gene-0.1-mRNA-1"/>
    </source>
</evidence>